<proteinExistence type="inferred from homology"/>
<dbReference type="Gene3D" id="3.20.20.100">
    <property type="entry name" value="NADP-dependent oxidoreductase domain"/>
    <property type="match status" value="1"/>
</dbReference>
<dbReference type="CDD" id="cd19074">
    <property type="entry name" value="Aldo_ket_red_shaker-like"/>
    <property type="match status" value="1"/>
</dbReference>
<organism evidence="5 6">
    <name type="scientific">Solirubrobacter phytolaccae</name>
    <dbReference type="NCBI Taxonomy" id="1404360"/>
    <lineage>
        <taxon>Bacteria</taxon>
        <taxon>Bacillati</taxon>
        <taxon>Actinomycetota</taxon>
        <taxon>Thermoleophilia</taxon>
        <taxon>Solirubrobacterales</taxon>
        <taxon>Solirubrobacteraceae</taxon>
        <taxon>Solirubrobacter</taxon>
    </lineage>
</organism>
<dbReference type="GO" id="GO:0005829">
    <property type="term" value="C:cytosol"/>
    <property type="evidence" value="ECO:0007669"/>
    <property type="project" value="UniProtKB-ARBA"/>
</dbReference>
<keyword evidence="6" id="KW-1185">Reference proteome</keyword>
<accession>A0A9X3N561</accession>
<dbReference type="PANTHER" id="PTHR43150:SF2">
    <property type="entry name" value="HYPERKINETIC, ISOFORM M"/>
    <property type="match status" value="1"/>
</dbReference>
<dbReference type="PRINTS" id="PR00069">
    <property type="entry name" value="ALDKETRDTASE"/>
</dbReference>
<dbReference type="PANTHER" id="PTHR43150">
    <property type="entry name" value="HYPERKINETIC, ISOFORM M"/>
    <property type="match status" value="1"/>
</dbReference>
<dbReference type="SUPFAM" id="SSF51430">
    <property type="entry name" value="NAD(P)-linked oxidoreductase"/>
    <property type="match status" value="1"/>
</dbReference>
<sequence>MEQRELGDSGVSVSTVALGSWLTYSGGVGREQTEACTRAAFDAGITLFDTANVYGTGAAETAWGEILRDYERSSYVLATKVFFPMGPRDRGLSRKQILKQIDGSLARLQTDYVDLYQCHRYDDSVPLEETMGALTEVVEAGKARQIGFSEWPADRIEAALALPGVAKFVSSQPQYSALWRKPEASVIPVCEAHGISQIVWSPLAQGVLTGKYLPGHKVPADSRAASKTMSRFIKQWLTDETLVAVQALRPIADQAGVKLSQLALAWVLHQRNVTSVIVGASRPEQVHENAAAADVRLSSDTVDAIDATLRTAAVS</sequence>
<dbReference type="EMBL" id="JAPDDP010000008">
    <property type="protein sequence ID" value="MDA0179878.1"/>
    <property type="molecule type" value="Genomic_DNA"/>
</dbReference>
<name>A0A9X3N561_9ACTN</name>
<dbReference type="RefSeq" id="WP_270024187.1">
    <property type="nucleotide sequence ID" value="NZ_JAPDDP010000008.1"/>
</dbReference>
<comment type="caution">
    <text evidence="5">The sequence shown here is derived from an EMBL/GenBank/DDBJ whole genome shotgun (WGS) entry which is preliminary data.</text>
</comment>
<evidence type="ECO:0000313" key="6">
    <source>
        <dbReference type="Proteomes" id="UP001147653"/>
    </source>
</evidence>
<evidence type="ECO:0000259" key="4">
    <source>
        <dbReference type="Pfam" id="PF00248"/>
    </source>
</evidence>
<evidence type="ECO:0000256" key="3">
    <source>
        <dbReference type="ARBA" id="ARBA00023002"/>
    </source>
</evidence>
<keyword evidence="2" id="KW-0521">NADP</keyword>
<dbReference type="InterPro" id="IPR005399">
    <property type="entry name" value="K_chnl_volt-dep_bsu_KCNAB-rel"/>
</dbReference>
<evidence type="ECO:0000256" key="1">
    <source>
        <dbReference type="ARBA" id="ARBA00006515"/>
    </source>
</evidence>
<dbReference type="GO" id="GO:0016491">
    <property type="term" value="F:oxidoreductase activity"/>
    <property type="evidence" value="ECO:0007669"/>
    <property type="project" value="UniProtKB-KW"/>
</dbReference>
<dbReference type="FunFam" id="3.20.20.100:FF:000004">
    <property type="entry name" value="Oxidoreductase, aldo/keto reductase"/>
    <property type="match status" value="1"/>
</dbReference>
<gene>
    <name evidence="5" type="ORF">OJ997_06195</name>
</gene>
<dbReference type="InterPro" id="IPR036812">
    <property type="entry name" value="NAD(P)_OxRdtase_dom_sf"/>
</dbReference>
<evidence type="ECO:0000256" key="2">
    <source>
        <dbReference type="ARBA" id="ARBA00022857"/>
    </source>
</evidence>
<protein>
    <submittedName>
        <fullName evidence="5">Aldo/keto reductase family protein</fullName>
    </submittedName>
</protein>
<dbReference type="Proteomes" id="UP001147653">
    <property type="component" value="Unassembled WGS sequence"/>
</dbReference>
<keyword evidence="3" id="KW-0560">Oxidoreductase</keyword>
<comment type="similarity">
    <text evidence="1">Belongs to the shaker potassium channel beta subunit family.</text>
</comment>
<dbReference type="InterPro" id="IPR020471">
    <property type="entry name" value="AKR"/>
</dbReference>
<dbReference type="Pfam" id="PF00248">
    <property type="entry name" value="Aldo_ket_red"/>
    <property type="match status" value="1"/>
</dbReference>
<dbReference type="InterPro" id="IPR023210">
    <property type="entry name" value="NADP_OxRdtase_dom"/>
</dbReference>
<evidence type="ECO:0000313" key="5">
    <source>
        <dbReference type="EMBL" id="MDA0179878.1"/>
    </source>
</evidence>
<dbReference type="AlphaFoldDB" id="A0A9X3N561"/>
<feature type="domain" description="NADP-dependent oxidoreductase" evidence="4">
    <location>
        <begin position="17"/>
        <end position="308"/>
    </location>
</feature>
<reference evidence="5" key="1">
    <citation type="submission" date="2022-10" db="EMBL/GenBank/DDBJ databases">
        <title>The WGS of Solirubrobacter phytolaccae KCTC 29190.</title>
        <authorList>
            <person name="Jiang Z."/>
        </authorList>
    </citation>
    <scope>NUCLEOTIDE SEQUENCE</scope>
    <source>
        <strain evidence="5">KCTC 29190</strain>
    </source>
</reference>